<gene>
    <name evidence="3" type="ORF">COO09_09550</name>
</gene>
<keyword evidence="4" id="KW-1185">Reference proteome</keyword>
<dbReference type="Gene3D" id="1.10.10.2910">
    <property type="match status" value="1"/>
</dbReference>
<evidence type="ECO:0000256" key="1">
    <source>
        <dbReference type="SAM" id="MobiDB-lite"/>
    </source>
</evidence>
<dbReference type="InterPro" id="IPR010982">
    <property type="entry name" value="Lambda_DNA-bd_dom_sf"/>
</dbReference>
<name>A0A2A4FW19_9SPHN</name>
<feature type="domain" description="IrrE N-terminal-like" evidence="2">
    <location>
        <begin position="166"/>
        <end position="290"/>
    </location>
</feature>
<dbReference type="GO" id="GO:0003677">
    <property type="term" value="F:DNA binding"/>
    <property type="evidence" value="ECO:0007669"/>
    <property type="project" value="InterPro"/>
</dbReference>
<proteinExistence type="predicted"/>
<evidence type="ECO:0000259" key="2">
    <source>
        <dbReference type="Pfam" id="PF06114"/>
    </source>
</evidence>
<dbReference type="Proteomes" id="UP000218934">
    <property type="component" value="Unassembled WGS sequence"/>
</dbReference>
<feature type="region of interest" description="Disordered" evidence="1">
    <location>
        <begin position="314"/>
        <end position="335"/>
    </location>
</feature>
<organism evidence="3 4">
    <name type="scientific">Rhizorhabdus dicambivorans</name>
    <dbReference type="NCBI Taxonomy" id="1850238"/>
    <lineage>
        <taxon>Bacteria</taxon>
        <taxon>Pseudomonadati</taxon>
        <taxon>Pseudomonadota</taxon>
        <taxon>Alphaproteobacteria</taxon>
        <taxon>Sphingomonadales</taxon>
        <taxon>Sphingomonadaceae</taxon>
        <taxon>Rhizorhabdus</taxon>
    </lineage>
</organism>
<dbReference type="KEGG" id="rdi:CMV14_06525"/>
<dbReference type="InterPro" id="IPR052345">
    <property type="entry name" value="Rad_response_metalloprotease"/>
</dbReference>
<dbReference type="Gene3D" id="1.10.260.40">
    <property type="entry name" value="lambda repressor-like DNA-binding domains"/>
    <property type="match status" value="1"/>
</dbReference>
<dbReference type="PANTHER" id="PTHR43236:SF2">
    <property type="entry name" value="BLL0069 PROTEIN"/>
    <property type="match status" value="1"/>
</dbReference>
<evidence type="ECO:0000313" key="4">
    <source>
        <dbReference type="Proteomes" id="UP000218934"/>
    </source>
</evidence>
<accession>A0A2A4FW19</accession>
<evidence type="ECO:0000313" key="3">
    <source>
        <dbReference type="EMBL" id="PCE42639.1"/>
    </source>
</evidence>
<reference evidence="3 4" key="1">
    <citation type="submission" date="2017-09" db="EMBL/GenBank/DDBJ databases">
        <title>The Catabolism of 3,6-Dichlorosalicylic acid is Initiated by the Cytochrome P450 Monooxygenase DsmABC in Rhizorhabdus dicambivorans Ndbn-20.</title>
        <authorList>
            <person name="Na L."/>
        </authorList>
    </citation>
    <scope>NUCLEOTIDE SEQUENCE [LARGE SCALE GENOMIC DNA]</scope>
    <source>
        <strain evidence="3 4">Ndbn-20m</strain>
    </source>
</reference>
<dbReference type="InterPro" id="IPR010359">
    <property type="entry name" value="IrrE_HExxH"/>
</dbReference>
<dbReference type="EMBL" id="NWUF01000007">
    <property type="protein sequence ID" value="PCE42639.1"/>
    <property type="molecule type" value="Genomic_DNA"/>
</dbReference>
<dbReference type="Pfam" id="PF06114">
    <property type="entry name" value="Peptidase_M78"/>
    <property type="match status" value="1"/>
</dbReference>
<dbReference type="PANTHER" id="PTHR43236">
    <property type="entry name" value="ANTITOXIN HIGA1"/>
    <property type="match status" value="1"/>
</dbReference>
<protein>
    <recommendedName>
        <fullName evidence="2">IrrE N-terminal-like domain-containing protein</fullName>
    </recommendedName>
</protein>
<sequence length="378" mass="42298">MKIPAGALSNVLRARGLNLATLASRSGVSQSKLQQVVDDGGELDDEEITSIADELAVPMHAFFTERELPLFPSVDFRAASPKLAEFEKGTLQAIGYVEKLSSTLSALDLDVGLDETVEQIKPKVYSDEEAINLAAKWRARWGITDDQQLEWQDANKLYVSLRSFIESLGVLVLHRPFKTDEAAGLYVHIDDGPHTIVINTTNSSKARKLFTLAHEFGHVLLRKEGASNPSIIRNRVERFCNRFAACLLAPKRLIKAALTRFRYTPIPDDDFIRLFAKKLGISQEATYVRLVQTDFLARDDYKAWKAKFGNRNFVPSGDQGEKSSGGTPDPLRDKRTQYGTRLLGLLKRARVTEQLDEIDIYRLSGLKPIYQDQLFGAA</sequence>
<comment type="caution">
    <text evidence="3">The sequence shown here is derived from an EMBL/GenBank/DDBJ whole genome shotgun (WGS) entry which is preliminary data.</text>
</comment>
<dbReference type="AlphaFoldDB" id="A0A2A4FW19"/>
<dbReference type="SUPFAM" id="SSF47413">
    <property type="entry name" value="lambda repressor-like DNA-binding domains"/>
    <property type="match status" value="1"/>
</dbReference>